<gene>
    <name evidence="11" type="ORF">SLS53_009215</name>
</gene>
<accession>A0AAN9YC38</accession>
<dbReference type="EMBL" id="JAJSPL020000069">
    <property type="protein sequence ID" value="KAK7729645.1"/>
    <property type="molecule type" value="Genomic_DNA"/>
</dbReference>
<name>A0AAN9YC38_9PEZI</name>
<dbReference type="PANTHER" id="PTHR15822:SF4">
    <property type="entry name" value="TYROSYL-DNA PHOSPHODIESTERASE 2"/>
    <property type="match status" value="1"/>
</dbReference>
<dbReference type="CDD" id="cd09080">
    <property type="entry name" value="TDP2"/>
    <property type="match status" value="1"/>
</dbReference>
<dbReference type="Proteomes" id="UP001320245">
    <property type="component" value="Unassembled WGS sequence"/>
</dbReference>
<evidence type="ECO:0000313" key="11">
    <source>
        <dbReference type="EMBL" id="KAK7729645.1"/>
    </source>
</evidence>
<keyword evidence="9" id="KW-0234">DNA repair</keyword>
<dbReference type="AlphaFoldDB" id="A0AAN9YC38"/>
<keyword evidence="8" id="KW-0460">Magnesium</keyword>
<reference evidence="11 12" key="1">
    <citation type="journal article" date="2023" name="PLoS ONE">
        <title>Cytospora paraplurivora sp. nov. isolated from orchards with fruit tree decline syndrome in Ontario, Canada.</title>
        <authorList>
            <person name="Ilyukhin E."/>
            <person name="Nguyen H.D.T."/>
            <person name="Castle A.J."/>
            <person name="Ellouze W."/>
        </authorList>
    </citation>
    <scope>NUCLEOTIDE SEQUENCE [LARGE SCALE GENOMIC DNA]</scope>
    <source>
        <strain evidence="11 12">FDS-564</strain>
    </source>
</reference>
<dbReference type="GO" id="GO:0046872">
    <property type="term" value="F:metal ion binding"/>
    <property type="evidence" value="ECO:0007669"/>
    <property type="project" value="UniProtKB-KW"/>
</dbReference>
<keyword evidence="6" id="KW-0227">DNA damage</keyword>
<evidence type="ECO:0000256" key="9">
    <source>
        <dbReference type="ARBA" id="ARBA00023204"/>
    </source>
</evidence>
<proteinExistence type="predicted"/>
<keyword evidence="7" id="KW-0378">Hydrolase</keyword>
<evidence type="ECO:0000313" key="12">
    <source>
        <dbReference type="Proteomes" id="UP001320245"/>
    </source>
</evidence>
<evidence type="ECO:0000256" key="3">
    <source>
        <dbReference type="ARBA" id="ARBA00004123"/>
    </source>
</evidence>
<evidence type="ECO:0000256" key="5">
    <source>
        <dbReference type="ARBA" id="ARBA00022723"/>
    </source>
</evidence>
<evidence type="ECO:0000256" key="4">
    <source>
        <dbReference type="ARBA" id="ARBA00022722"/>
    </source>
</evidence>
<evidence type="ECO:0000256" key="2">
    <source>
        <dbReference type="ARBA" id="ARBA00001946"/>
    </source>
</evidence>
<dbReference type="InterPro" id="IPR051547">
    <property type="entry name" value="TDP2-like"/>
</dbReference>
<dbReference type="Gene3D" id="3.60.10.10">
    <property type="entry name" value="Endonuclease/exonuclease/phosphatase"/>
    <property type="match status" value="1"/>
</dbReference>
<dbReference type="GO" id="GO:0005737">
    <property type="term" value="C:cytoplasm"/>
    <property type="evidence" value="ECO:0007669"/>
    <property type="project" value="TreeGrafter"/>
</dbReference>
<protein>
    <recommendedName>
        <fullName evidence="13">Endonuclease/exonuclease/phosphatase domain-containing protein</fullName>
    </recommendedName>
</protein>
<comment type="caution">
    <text evidence="11">The sequence shown here is derived from an EMBL/GenBank/DDBJ whole genome shotgun (WGS) entry which is preliminary data.</text>
</comment>
<dbReference type="GO" id="GO:0003697">
    <property type="term" value="F:single-stranded DNA binding"/>
    <property type="evidence" value="ECO:0007669"/>
    <property type="project" value="TreeGrafter"/>
</dbReference>
<dbReference type="SUPFAM" id="SSF56219">
    <property type="entry name" value="DNase I-like"/>
    <property type="match status" value="1"/>
</dbReference>
<evidence type="ECO:0000256" key="8">
    <source>
        <dbReference type="ARBA" id="ARBA00022842"/>
    </source>
</evidence>
<evidence type="ECO:0000256" key="7">
    <source>
        <dbReference type="ARBA" id="ARBA00022801"/>
    </source>
</evidence>
<keyword evidence="4" id="KW-0540">Nuclease</keyword>
<dbReference type="GO" id="GO:0005634">
    <property type="term" value="C:nucleus"/>
    <property type="evidence" value="ECO:0007669"/>
    <property type="project" value="UniProtKB-SubCell"/>
</dbReference>
<evidence type="ECO:0000256" key="10">
    <source>
        <dbReference type="ARBA" id="ARBA00023242"/>
    </source>
</evidence>
<comment type="subcellular location">
    <subcellularLocation>
        <location evidence="3">Nucleus</location>
    </subcellularLocation>
</comment>
<keyword evidence="5" id="KW-0479">Metal-binding</keyword>
<evidence type="ECO:0000256" key="1">
    <source>
        <dbReference type="ARBA" id="ARBA00001936"/>
    </source>
</evidence>
<dbReference type="InterPro" id="IPR036691">
    <property type="entry name" value="Endo/exonu/phosph_ase_sf"/>
</dbReference>
<sequence>MSWNIRQRLLSSKYTQIATSAPMAPSLLIAKLTRKQLEQYKPTPQPYYTFNGSRWHLINPDIPGSSLPSTETETPVRKLRLITWNIDFMAPFPQARMASALSYLQSLVENTPTSTAPVICLQELRQDVPIDFEHLERQRDPQIADDLRQIAAAGWVQQRFHASDLSTEHWRCGYNGVTLVDRRLAIAQVTRLPFVSEYRREALMVDLAVTQPEPSGHKQQPDLANGRTDDKELVIRICNVHLDSMAGNPPMRPIQWKACARYLQDRSQGVVTGILAGDCNANRDYDVALPRENGFKDAYLELGGREDDPEGLTWGPQSRQTRFPHKRMDKVCWWQDDSDGGKAPLQLRGLERIGVGVKVEDEDVGRQLSEANYLAFVTDHYGLMADFEISDGWTLRT</sequence>
<evidence type="ECO:0000256" key="6">
    <source>
        <dbReference type="ARBA" id="ARBA00022763"/>
    </source>
</evidence>
<dbReference type="PANTHER" id="PTHR15822">
    <property type="entry name" value="TRAF AND TNF RECEPTOR-ASSOCIATED PROTEIN"/>
    <property type="match status" value="1"/>
</dbReference>
<dbReference type="GO" id="GO:0004518">
    <property type="term" value="F:nuclease activity"/>
    <property type="evidence" value="ECO:0007669"/>
    <property type="project" value="UniProtKB-KW"/>
</dbReference>
<comment type="cofactor">
    <cofactor evidence="2">
        <name>Mg(2+)</name>
        <dbReference type="ChEBI" id="CHEBI:18420"/>
    </cofactor>
</comment>
<dbReference type="GO" id="GO:0006302">
    <property type="term" value="P:double-strand break repair"/>
    <property type="evidence" value="ECO:0007669"/>
    <property type="project" value="TreeGrafter"/>
</dbReference>
<keyword evidence="12" id="KW-1185">Reference proteome</keyword>
<keyword evidence="10" id="KW-0539">Nucleus</keyword>
<organism evidence="11 12">
    <name type="scientific">Cytospora paraplurivora</name>
    <dbReference type="NCBI Taxonomy" id="2898453"/>
    <lineage>
        <taxon>Eukaryota</taxon>
        <taxon>Fungi</taxon>
        <taxon>Dikarya</taxon>
        <taxon>Ascomycota</taxon>
        <taxon>Pezizomycotina</taxon>
        <taxon>Sordariomycetes</taxon>
        <taxon>Sordariomycetidae</taxon>
        <taxon>Diaporthales</taxon>
        <taxon>Cytosporaceae</taxon>
        <taxon>Cytospora</taxon>
    </lineage>
</organism>
<evidence type="ECO:0008006" key="13">
    <source>
        <dbReference type="Google" id="ProtNLM"/>
    </source>
</evidence>
<comment type="cofactor">
    <cofactor evidence="1">
        <name>Mn(2+)</name>
        <dbReference type="ChEBI" id="CHEBI:29035"/>
    </cofactor>
</comment>
<dbReference type="GO" id="GO:0070260">
    <property type="term" value="F:5'-tyrosyl-DNA phosphodiesterase activity"/>
    <property type="evidence" value="ECO:0007669"/>
    <property type="project" value="TreeGrafter"/>
</dbReference>